<accession>A0A9Q0BUR9</accession>
<keyword evidence="2" id="KW-1185">Reference proteome</keyword>
<dbReference type="AlphaFoldDB" id="A0A9Q0BUR9"/>
<evidence type="ECO:0000313" key="1">
    <source>
        <dbReference type="EMBL" id="KAI8044569.1"/>
    </source>
</evidence>
<proteinExistence type="predicted"/>
<organism evidence="1 2">
    <name type="scientific">Drosophila gunungcola</name>
    <name type="common">fruit fly</name>
    <dbReference type="NCBI Taxonomy" id="103775"/>
    <lineage>
        <taxon>Eukaryota</taxon>
        <taxon>Metazoa</taxon>
        <taxon>Ecdysozoa</taxon>
        <taxon>Arthropoda</taxon>
        <taxon>Hexapoda</taxon>
        <taxon>Insecta</taxon>
        <taxon>Pterygota</taxon>
        <taxon>Neoptera</taxon>
        <taxon>Endopterygota</taxon>
        <taxon>Diptera</taxon>
        <taxon>Brachycera</taxon>
        <taxon>Muscomorpha</taxon>
        <taxon>Ephydroidea</taxon>
        <taxon>Drosophilidae</taxon>
        <taxon>Drosophila</taxon>
        <taxon>Sophophora</taxon>
    </lineage>
</organism>
<dbReference type="Proteomes" id="UP001059596">
    <property type="component" value="Chromosome 3R"/>
</dbReference>
<evidence type="ECO:0000313" key="2">
    <source>
        <dbReference type="Proteomes" id="UP001059596"/>
    </source>
</evidence>
<reference evidence="1" key="1">
    <citation type="journal article" date="2023" name="Genome Biol. Evol.">
        <title>Long-read-based Genome Assembly of Drosophila gunungcola Reveals Fewer Chemosensory Genes in Flower-breeding Species.</title>
        <authorList>
            <person name="Negi A."/>
            <person name="Liao B.Y."/>
            <person name="Yeh S.D."/>
        </authorList>
    </citation>
    <scope>NUCLEOTIDE SEQUENCE</scope>
    <source>
        <strain evidence="1">Sukarami</strain>
    </source>
</reference>
<comment type="caution">
    <text evidence="1">The sequence shown here is derived from an EMBL/GenBank/DDBJ whole genome shotgun (WGS) entry which is preliminary data.</text>
</comment>
<gene>
    <name evidence="1" type="ORF">M5D96_000738</name>
</gene>
<protein>
    <submittedName>
        <fullName evidence="1">Uncharacterized protein</fullName>
    </submittedName>
</protein>
<sequence length="53" mass="5963">MIAYPVQILSDTCVDACERIARLPTLVAEGHHSQLNPMRVISHHQRTTRVALI</sequence>
<dbReference type="EMBL" id="JAMKOV010000001">
    <property type="protein sequence ID" value="KAI8044569.1"/>
    <property type="molecule type" value="Genomic_DNA"/>
</dbReference>
<name>A0A9Q0BUR9_9MUSC</name>